<dbReference type="SUPFAM" id="SSF51126">
    <property type="entry name" value="Pectin lyase-like"/>
    <property type="match status" value="1"/>
</dbReference>
<feature type="domain" description="Autotransporter" evidence="2">
    <location>
        <begin position="650"/>
        <end position="935"/>
    </location>
</feature>
<dbReference type="Proteomes" id="UP000256294">
    <property type="component" value="Unassembled WGS sequence"/>
</dbReference>
<dbReference type="InterPro" id="IPR011050">
    <property type="entry name" value="Pectin_lyase_fold/virulence"/>
</dbReference>
<dbReference type="CDD" id="cd01344">
    <property type="entry name" value="PL2_Passenger_AT"/>
    <property type="match status" value="1"/>
</dbReference>
<evidence type="ECO:0000256" key="1">
    <source>
        <dbReference type="SAM" id="SignalP"/>
    </source>
</evidence>
<keyword evidence="1" id="KW-0732">Signal</keyword>
<evidence type="ECO:0000259" key="2">
    <source>
        <dbReference type="PROSITE" id="PS51208"/>
    </source>
</evidence>
<dbReference type="InterPro" id="IPR006315">
    <property type="entry name" value="OM_autotransptr_brl_dom"/>
</dbReference>
<dbReference type="EMBL" id="QTUB01000001">
    <property type="protein sequence ID" value="REF27738.1"/>
    <property type="molecule type" value="Genomic_DNA"/>
</dbReference>
<dbReference type="Gene3D" id="2.160.20.20">
    <property type="match status" value="1"/>
</dbReference>
<dbReference type="Gene3D" id="2.40.128.130">
    <property type="entry name" value="Autotransporter beta-domain"/>
    <property type="match status" value="1"/>
</dbReference>
<accession>A0A3D9UE15</accession>
<reference evidence="3 4" key="1">
    <citation type="submission" date="2018-08" db="EMBL/GenBank/DDBJ databases">
        <title>Genomic Encyclopedia of Archaeal and Bacterial Type Strains, Phase II (KMG-II): from individual species to whole genera.</title>
        <authorList>
            <person name="Goeker M."/>
        </authorList>
    </citation>
    <scope>NUCLEOTIDE SEQUENCE [LARGE SCALE GENOMIC DNA]</scope>
    <source>
        <strain evidence="3 4">DSM 17905</strain>
    </source>
</reference>
<dbReference type="InterPro" id="IPR012332">
    <property type="entry name" value="Autotransporter_pectin_lyase_C"/>
</dbReference>
<dbReference type="SMART" id="SM00869">
    <property type="entry name" value="Autotransporter"/>
    <property type="match status" value="1"/>
</dbReference>
<dbReference type="RefSeq" id="WP_115826705.1">
    <property type="nucleotide sequence ID" value="NZ_QTUB01000001.1"/>
</dbReference>
<evidence type="ECO:0000313" key="4">
    <source>
        <dbReference type="Proteomes" id="UP000256294"/>
    </source>
</evidence>
<dbReference type="InterPro" id="IPR043990">
    <property type="entry name" value="AC_1"/>
</dbReference>
<name>A0A3D9UE15_9GAMM</name>
<proteinExistence type="predicted"/>
<dbReference type="GO" id="GO:0019867">
    <property type="term" value="C:outer membrane"/>
    <property type="evidence" value="ECO:0007669"/>
    <property type="project" value="InterPro"/>
</dbReference>
<dbReference type="Pfam" id="PF03797">
    <property type="entry name" value="Autotransporter"/>
    <property type="match status" value="1"/>
</dbReference>
<dbReference type="Pfam" id="PF18883">
    <property type="entry name" value="AC_1"/>
    <property type="match status" value="1"/>
</dbReference>
<dbReference type="PROSITE" id="PS51208">
    <property type="entry name" value="AUTOTRANSPORTER"/>
    <property type="match status" value="1"/>
</dbReference>
<gene>
    <name evidence="3" type="ORF">BDD26_2554</name>
</gene>
<organism evidence="3 4">
    <name type="scientific">Xenorhabdus cabanillasii</name>
    <dbReference type="NCBI Taxonomy" id="351673"/>
    <lineage>
        <taxon>Bacteria</taxon>
        <taxon>Pseudomonadati</taxon>
        <taxon>Pseudomonadota</taxon>
        <taxon>Gammaproteobacteria</taxon>
        <taxon>Enterobacterales</taxon>
        <taxon>Morganellaceae</taxon>
        <taxon>Xenorhabdus</taxon>
    </lineage>
</organism>
<feature type="signal peptide" evidence="1">
    <location>
        <begin position="1"/>
        <end position="28"/>
    </location>
</feature>
<evidence type="ECO:0000313" key="3">
    <source>
        <dbReference type="EMBL" id="REF27738.1"/>
    </source>
</evidence>
<dbReference type="InterPro" id="IPR005546">
    <property type="entry name" value="Autotransporte_beta"/>
</dbReference>
<dbReference type="PANTHER" id="PTHR35037:SF3">
    <property type="entry name" value="C-TERMINAL REGION OF AIDA-LIKE PROTEIN"/>
    <property type="match status" value="1"/>
</dbReference>
<comment type="caution">
    <text evidence="3">The sequence shown here is derived from an EMBL/GenBank/DDBJ whole genome shotgun (WGS) entry which is preliminary data.</text>
</comment>
<dbReference type="InterPro" id="IPR051551">
    <property type="entry name" value="Autotransporter_adhesion"/>
</dbReference>
<protein>
    <submittedName>
        <fullName evidence="3">Outer membrane autotransporter protein</fullName>
    </submittedName>
</protein>
<sequence>MKMYRHTVFPIALRVALFFPGISINAIADSSCGSSNTKTIISGNETESCNLSPGENLTIKKNASVDVPQGTDFSDLYGLKYSAVNVGVNNNLAPVILVDDIENNGVLQGSSGVTVTHSGSVGNLLNHGTINGTNGAVWVSGQINMLDNYGSITGNDDPNSFNSITIEQAIKANKGQYGRVDTILNRKEGSIDGISVTTSTLKTLDNYGILSQGNIANSARATFIIESGSNVSTFNNYGTVTGPNQSVLIQDGGYLENLYNHSGSKGITADQDAIQVTGQGMTWDVNPHIRSSKIKQITNASLLYGKRNGIYIGDKSIVNTITNLDGGVIKGDNFSISNKGRITDGIYNSGTIDGNVELGNTRLYMSGPNATLKGNVSGSKDSVVTIGGKGAATENLDLTYTHDMNVGTVKILSGSALRLGDGHKTGSITSNIDNAGSLYFNFNTTISALNNSGTVFVGGDNKTVGRTLTIAGDYRGNNGTVTISTMLGGDHSKTDKLVVKGSTSGTTHLVIKNIGGTGAQTTEGIKVVDVQGASDGIFHLVGDYNHKGEPVVVAGGAYAYRLYKNGTGNTDGNWYLRSSLISSKPNPKIIPEPTRLYQAGVSVYEAYGRVLQILNTPASLRDRIGGRKGKQREMDGFKNAAGEHSTDDSTNQILNGVWGRMTASYGKLSPRVSTSGAGAITYNMTRAQLGIDRRFYENDQGSAAGGVFLQYSNIGADAGSVHGEGNIRAHGYTIGMTSTWYGNNKFYLDGLAQVTYFGNDLNSKTAHRQLGNNKSALGYALSLEAGQRFDLSPAWSLTPQAQFVFSSIDMDEFHDTFGAKVRFDQSRNMKLRVGATIDYSQKWSDDQSKDEKASNLYGLFNIRQELLGRNDAVDVANVAFHSGNDRTWGETGIGGSYSWNDSNSFVYGQTSVNTSLNNFADSYELSAKIGLRMTW</sequence>
<dbReference type="PANTHER" id="PTHR35037">
    <property type="entry name" value="C-TERMINAL REGION OF AIDA-LIKE PROTEIN"/>
    <property type="match status" value="1"/>
</dbReference>
<dbReference type="SUPFAM" id="SSF103515">
    <property type="entry name" value="Autotransporter"/>
    <property type="match status" value="1"/>
</dbReference>
<dbReference type="InterPro" id="IPR036709">
    <property type="entry name" value="Autotransporte_beta_dom_sf"/>
</dbReference>
<dbReference type="AlphaFoldDB" id="A0A3D9UE15"/>
<dbReference type="NCBIfam" id="TIGR01414">
    <property type="entry name" value="autotrans_barl"/>
    <property type="match status" value="1"/>
</dbReference>
<feature type="chain" id="PRO_5017608715" evidence="1">
    <location>
        <begin position="29"/>
        <end position="935"/>
    </location>
</feature>
<keyword evidence="4" id="KW-1185">Reference proteome</keyword>